<evidence type="ECO:0000256" key="7">
    <source>
        <dbReference type="HAMAP-Rule" id="MF_00384"/>
    </source>
</evidence>
<dbReference type="EC" id="2.7.1.39" evidence="7 8"/>
<dbReference type="InterPro" id="IPR036554">
    <property type="entry name" value="GHMP_kinase_C_sf"/>
</dbReference>
<dbReference type="InterPro" id="IPR000870">
    <property type="entry name" value="Homoserine_kinase"/>
</dbReference>
<evidence type="ECO:0000256" key="4">
    <source>
        <dbReference type="ARBA" id="ARBA00022741"/>
    </source>
</evidence>
<sequence length="313" mass="33382">MNAAWVHVRVPATTANLGPGFDALGLALEMWNEAWVRPSPRGTQVRIAGEGRDLPLEANRLVQAIHYFYQQCLQSAPPPLEILQYNRIPPGSGLGSSAMATVAGLLAASALSQHPLDASALLNLAVDLEGHADNAAAALLGGLVVVLNDEDRWIAHRFNPAPWRAVVTLPQVDLPTHAARAALPRQVSLEQAVYNLGRTALVVQALIQGNLPLLRRAMQDRLHQPYRLPLIPGAAQALEAAQRLGAAAALSGAGPSVIAFTRTHTEPLAEAMQTAFEGAGLPARTWQLHLSPGGATWEWVSVPEFPPVEETPP</sequence>
<evidence type="ECO:0000259" key="9">
    <source>
        <dbReference type="Pfam" id="PF00288"/>
    </source>
</evidence>
<dbReference type="GO" id="GO:0004413">
    <property type="term" value="F:homoserine kinase activity"/>
    <property type="evidence" value="ECO:0007669"/>
    <property type="project" value="UniProtKB-UniRule"/>
</dbReference>
<dbReference type="PIRSF" id="PIRSF000676">
    <property type="entry name" value="Homoser_kin"/>
    <property type="match status" value="1"/>
</dbReference>
<comment type="pathway">
    <text evidence="7">Amino-acid biosynthesis; L-threonine biosynthesis; L-threonine from L-aspartate: step 4/5.</text>
</comment>
<keyword evidence="7" id="KW-0963">Cytoplasm</keyword>
<dbReference type="Pfam" id="PF08544">
    <property type="entry name" value="GHMP_kinases_C"/>
    <property type="match status" value="1"/>
</dbReference>
<dbReference type="Gene3D" id="3.30.70.890">
    <property type="entry name" value="GHMP kinase, C-terminal domain"/>
    <property type="match status" value="1"/>
</dbReference>
<keyword evidence="4 7" id="KW-0547">Nucleotide-binding</keyword>
<comment type="subcellular location">
    <subcellularLocation>
        <location evidence="7">Cytoplasm</location>
    </subcellularLocation>
</comment>
<evidence type="ECO:0000313" key="12">
    <source>
        <dbReference type="Proteomes" id="UP000050544"/>
    </source>
</evidence>
<dbReference type="GO" id="GO:0009088">
    <property type="term" value="P:threonine biosynthetic process"/>
    <property type="evidence" value="ECO:0007669"/>
    <property type="project" value="UniProtKB-UniRule"/>
</dbReference>
<organism evidence="11 12">
    <name type="scientific">Thermanaerothrix daxensis</name>
    <dbReference type="NCBI Taxonomy" id="869279"/>
    <lineage>
        <taxon>Bacteria</taxon>
        <taxon>Bacillati</taxon>
        <taxon>Chloroflexota</taxon>
        <taxon>Anaerolineae</taxon>
        <taxon>Anaerolineales</taxon>
        <taxon>Anaerolineaceae</taxon>
        <taxon>Thermanaerothrix</taxon>
    </lineage>
</organism>
<accession>A0A0P6YIW7</accession>
<feature type="domain" description="GHMP kinase N-terminal" evidence="9">
    <location>
        <begin position="61"/>
        <end position="142"/>
    </location>
</feature>
<dbReference type="GO" id="GO:0005524">
    <property type="term" value="F:ATP binding"/>
    <property type="evidence" value="ECO:0007669"/>
    <property type="project" value="UniProtKB-UniRule"/>
</dbReference>
<dbReference type="HAMAP" id="MF_00384">
    <property type="entry name" value="Homoser_kinase"/>
    <property type="match status" value="1"/>
</dbReference>
<keyword evidence="3 7" id="KW-0791">Threonine biosynthesis</keyword>
<dbReference type="PRINTS" id="PR00958">
    <property type="entry name" value="HOMSERKINASE"/>
</dbReference>
<dbReference type="PANTHER" id="PTHR20861">
    <property type="entry name" value="HOMOSERINE/4-DIPHOSPHOCYTIDYL-2-C-METHYL-D-ERYTHRITOL KINASE"/>
    <property type="match status" value="1"/>
</dbReference>
<evidence type="ECO:0000256" key="2">
    <source>
        <dbReference type="ARBA" id="ARBA00022679"/>
    </source>
</evidence>
<keyword evidence="5 7" id="KW-0418">Kinase</keyword>
<feature type="domain" description="GHMP kinase C-terminal" evidence="10">
    <location>
        <begin position="203"/>
        <end position="276"/>
    </location>
</feature>
<keyword evidence="12" id="KW-1185">Reference proteome</keyword>
<dbReference type="EMBL" id="LGKO01000005">
    <property type="protein sequence ID" value="KPL82307.1"/>
    <property type="molecule type" value="Genomic_DNA"/>
</dbReference>
<name>A0A0P6YIW7_9CHLR</name>
<evidence type="ECO:0000256" key="3">
    <source>
        <dbReference type="ARBA" id="ARBA00022697"/>
    </source>
</evidence>
<dbReference type="AlphaFoldDB" id="A0A0P6YIW7"/>
<evidence type="ECO:0000256" key="1">
    <source>
        <dbReference type="ARBA" id="ARBA00022605"/>
    </source>
</evidence>
<dbReference type="SUPFAM" id="SSF55060">
    <property type="entry name" value="GHMP Kinase, C-terminal domain"/>
    <property type="match status" value="1"/>
</dbReference>
<comment type="catalytic activity">
    <reaction evidence="7">
        <text>L-homoserine + ATP = O-phospho-L-homoserine + ADP + H(+)</text>
        <dbReference type="Rhea" id="RHEA:13985"/>
        <dbReference type="ChEBI" id="CHEBI:15378"/>
        <dbReference type="ChEBI" id="CHEBI:30616"/>
        <dbReference type="ChEBI" id="CHEBI:57476"/>
        <dbReference type="ChEBI" id="CHEBI:57590"/>
        <dbReference type="ChEBI" id="CHEBI:456216"/>
        <dbReference type="EC" id="2.7.1.39"/>
    </reaction>
</comment>
<proteinExistence type="inferred from homology"/>
<comment type="function">
    <text evidence="7">Catalyzes the ATP-dependent phosphorylation of L-homoserine to L-homoserine phosphate.</text>
</comment>
<dbReference type="PATRIC" id="fig|869279.4.peg.1380"/>
<keyword evidence="2 7" id="KW-0808">Transferase</keyword>
<dbReference type="SUPFAM" id="SSF54211">
    <property type="entry name" value="Ribosomal protein S5 domain 2-like"/>
    <property type="match status" value="1"/>
</dbReference>
<dbReference type="PANTHER" id="PTHR20861:SF1">
    <property type="entry name" value="HOMOSERINE KINASE"/>
    <property type="match status" value="1"/>
</dbReference>
<protein>
    <recommendedName>
        <fullName evidence="7 8">Homoserine kinase</fullName>
        <shortName evidence="7">HK</shortName>
        <shortName evidence="7">HSK</shortName>
        <ecNumber evidence="7 8">2.7.1.39</ecNumber>
    </recommendedName>
</protein>
<dbReference type="Gene3D" id="3.30.230.10">
    <property type="match status" value="1"/>
</dbReference>
<comment type="caution">
    <text evidence="11">The sequence shown here is derived from an EMBL/GenBank/DDBJ whole genome shotgun (WGS) entry which is preliminary data.</text>
</comment>
<evidence type="ECO:0000256" key="5">
    <source>
        <dbReference type="ARBA" id="ARBA00022777"/>
    </source>
</evidence>
<evidence type="ECO:0000313" key="11">
    <source>
        <dbReference type="EMBL" id="KPL82307.1"/>
    </source>
</evidence>
<gene>
    <name evidence="7" type="primary">thrB</name>
    <name evidence="11" type="ORF">SE15_08885</name>
</gene>
<keyword evidence="6 7" id="KW-0067">ATP-binding</keyword>
<dbReference type="InterPro" id="IPR013750">
    <property type="entry name" value="GHMP_kinase_C_dom"/>
</dbReference>
<dbReference type="Pfam" id="PF00288">
    <property type="entry name" value="GHMP_kinases_N"/>
    <property type="match status" value="1"/>
</dbReference>
<reference evidence="11 12" key="1">
    <citation type="submission" date="2015-07" db="EMBL/GenBank/DDBJ databases">
        <title>Whole genome sequence of Thermanaerothrix daxensis DSM 23592.</title>
        <authorList>
            <person name="Hemp J."/>
            <person name="Ward L.M."/>
            <person name="Pace L.A."/>
            <person name="Fischer W.W."/>
        </authorList>
    </citation>
    <scope>NUCLEOTIDE SEQUENCE [LARGE SCALE GENOMIC DNA]</scope>
    <source>
        <strain evidence="11 12">GNS-1</strain>
    </source>
</reference>
<dbReference type="RefSeq" id="WP_054521764.1">
    <property type="nucleotide sequence ID" value="NZ_LGKO01000005.1"/>
</dbReference>
<keyword evidence="1 7" id="KW-0028">Amino-acid biosynthesis</keyword>
<dbReference type="InterPro" id="IPR020568">
    <property type="entry name" value="Ribosomal_Su5_D2-typ_SF"/>
</dbReference>
<comment type="caution">
    <text evidence="7">Lacks conserved residue(s) required for the propagation of feature annotation.</text>
</comment>
<dbReference type="OrthoDB" id="9769912at2"/>
<comment type="similarity">
    <text evidence="7">Belongs to the GHMP kinase family. Homoserine kinase subfamily.</text>
</comment>
<dbReference type="Proteomes" id="UP000050544">
    <property type="component" value="Unassembled WGS sequence"/>
</dbReference>
<evidence type="ECO:0000256" key="6">
    <source>
        <dbReference type="ARBA" id="ARBA00022840"/>
    </source>
</evidence>
<evidence type="ECO:0000259" key="10">
    <source>
        <dbReference type="Pfam" id="PF08544"/>
    </source>
</evidence>
<dbReference type="InterPro" id="IPR014721">
    <property type="entry name" value="Ribsml_uS5_D2-typ_fold_subgr"/>
</dbReference>
<dbReference type="NCBIfam" id="TIGR00191">
    <property type="entry name" value="thrB"/>
    <property type="match status" value="1"/>
</dbReference>
<dbReference type="UniPathway" id="UPA00050">
    <property type="reaction ID" value="UER00064"/>
</dbReference>
<dbReference type="InterPro" id="IPR006204">
    <property type="entry name" value="GHMP_kinase_N_dom"/>
</dbReference>
<dbReference type="STRING" id="869279.SE15_08885"/>
<dbReference type="GO" id="GO:0005737">
    <property type="term" value="C:cytoplasm"/>
    <property type="evidence" value="ECO:0007669"/>
    <property type="project" value="UniProtKB-SubCell"/>
</dbReference>
<evidence type="ECO:0000256" key="8">
    <source>
        <dbReference type="NCBIfam" id="TIGR00191"/>
    </source>
</evidence>